<keyword evidence="6" id="KW-0808">Transferase</keyword>
<dbReference type="AlphaFoldDB" id="A0A1G2E8Z6"/>
<evidence type="ECO:0000256" key="1">
    <source>
        <dbReference type="ARBA" id="ARBA00004651"/>
    </source>
</evidence>
<keyword evidence="4 22" id="KW-0132">Cell division</keyword>
<dbReference type="Proteomes" id="UP000178703">
    <property type="component" value="Unassembled WGS sequence"/>
</dbReference>
<organism evidence="22 23">
    <name type="scientific">Candidatus Nealsonbacteria bacterium RIFCSPHIGHO2_02_FULL_43_13</name>
    <dbReference type="NCBI Taxonomy" id="1801668"/>
    <lineage>
        <taxon>Bacteria</taxon>
        <taxon>Candidatus Nealsoniibacteriota</taxon>
    </lineage>
</organism>
<feature type="transmembrane region" description="Helical" evidence="21">
    <location>
        <begin position="162"/>
        <end position="179"/>
    </location>
</feature>
<feature type="transmembrane region" description="Helical" evidence="21">
    <location>
        <begin position="306"/>
        <end position="325"/>
    </location>
</feature>
<evidence type="ECO:0000256" key="20">
    <source>
        <dbReference type="ARBA" id="ARBA00049902"/>
    </source>
</evidence>
<dbReference type="GO" id="GO:0009252">
    <property type="term" value="P:peptidoglycan biosynthetic process"/>
    <property type="evidence" value="ECO:0007669"/>
    <property type="project" value="UniProtKB-KW"/>
</dbReference>
<evidence type="ECO:0000256" key="7">
    <source>
        <dbReference type="ARBA" id="ARBA00022692"/>
    </source>
</evidence>
<sequence>MKRSDYFLIAAVACLVILGILIITSVTAAIAQQKFGSPTFYLLRHFIYGLLPGIILGFIAYKIPIIRFKKWIPLLLLGNLFLMVLVFVPGIGIKLGSARSWLNLGVTSFQPSELLKLVFILYLASWLATRAEKNKNEFSATLIAFIAIIGVIILLLSFQPDVGTLGIIIATGFLMYFLSGTPLKHTLLISFGGLVALAVLVKMKLYGVNRFLVLFNRDNDPMGTGYQIKQALIAVGSGGIFGTGLGMSVQKFGYLPEPMADSIFAVFAEETGLVGSLMIVALFLIITWLGFKIAQNAKNNFEKLTALGIVSWLSVQAFINIGAMLKILPLTGVPLPFLSYGGSALATELIGVGILLNISKHT</sequence>
<dbReference type="GO" id="GO:0008360">
    <property type="term" value="P:regulation of cell shape"/>
    <property type="evidence" value="ECO:0007669"/>
    <property type="project" value="UniProtKB-KW"/>
</dbReference>
<dbReference type="InterPro" id="IPR001182">
    <property type="entry name" value="FtsW/RodA"/>
</dbReference>
<dbReference type="GO" id="GO:0071555">
    <property type="term" value="P:cell wall organization"/>
    <property type="evidence" value="ECO:0007669"/>
    <property type="project" value="UniProtKB-KW"/>
</dbReference>
<evidence type="ECO:0000256" key="3">
    <source>
        <dbReference type="ARBA" id="ARBA00022475"/>
    </source>
</evidence>
<evidence type="ECO:0000256" key="17">
    <source>
        <dbReference type="ARBA" id="ARBA00041185"/>
    </source>
</evidence>
<evidence type="ECO:0000256" key="12">
    <source>
        <dbReference type="ARBA" id="ARBA00023306"/>
    </source>
</evidence>
<evidence type="ECO:0000256" key="13">
    <source>
        <dbReference type="ARBA" id="ARBA00023316"/>
    </source>
</evidence>
<dbReference type="PANTHER" id="PTHR30474">
    <property type="entry name" value="CELL CYCLE PROTEIN"/>
    <property type="match status" value="1"/>
</dbReference>
<keyword evidence="13" id="KW-0961">Cell wall biogenesis/degradation</keyword>
<evidence type="ECO:0000256" key="21">
    <source>
        <dbReference type="SAM" id="Phobius"/>
    </source>
</evidence>
<dbReference type="GO" id="GO:0005886">
    <property type="term" value="C:plasma membrane"/>
    <property type="evidence" value="ECO:0007669"/>
    <property type="project" value="UniProtKB-SubCell"/>
</dbReference>
<feature type="transmembrane region" description="Helical" evidence="21">
    <location>
        <begin position="73"/>
        <end position="93"/>
    </location>
</feature>
<keyword evidence="7 21" id="KW-0812">Transmembrane</keyword>
<comment type="caution">
    <text evidence="22">The sequence shown here is derived from an EMBL/GenBank/DDBJ whole genome shotgun (WGS) entry which is preliminary data.</text>
</comment>
<dbReference type="GO" id="GO:0051301">
    <property type="term" value="P:cell division"/>
    <property type="evidence" value="ECO:0007669"/>
    <property type="project" value="UniProtKB-KW"/>
</dbReference>
<name>A0A1G2E8Z6_9BACT</name>
<dbReference type="GO" id="GO:0032153">
    <property type="term" value="C:cell division site"/>
    <property type="evidence" value="ECO:0007669"/>
    <property type="project" value="TreeGrafter"/>
</dbReference>
<evidence type="ECO:0000256" key="5">
    <source>
        <dbReference type="ARBA" id="ARBA00022676"/>
    </source>
</evidence>
<gene>
    <name evidence="22" type="ORF">A3D46_00540</name>
</gene>
<evidence type="ECO:0000256" key="18">
    <source>
        <dbReference type="ARBA" id="ARBA00041418"/>
    </source>
</evidence>
<dbReference type="STRING" id="1801668.A3D46_00540"/>
<evidence type="ECO:0000256" key="15">
    <source>
        <dbReference type="ARBA" id="ARBA00033270"/>
    </source>
</evidence>
<evidence type="ECO:0000256" key="16">
    <source>
        <dbReference type="ARBA" id="ARBA00038053"/>
    </source>
</evidence>
<feature type="transmembrane region" description="Helical" evidence="21">
    <location>
        <begin position="337"/>
        <end position="358"/>
    </location>
</feature>
<evidence type="ECO:0000256" key="19">
    <source>
        <dbReference type="ARBA" id="ARBA00044770"/>
    </source>
</evidence>
<keyword evidence="11 21" id="KW-0472">Membrane</keyword>
<keyword evidence="12" id="KW-0131">Cell cycle</keyword>
<evidence type="ECO:0000256" key="8">
    <source>
        <dbReference type="ARBA" id="ARBA00022960"/>
    </source>
</evidence>
<proteinExistence type="inferred from homology"/>
<protein>
    <recommendedName>
        <fullName evidence="17">Probable peptidoglycan glycosyltransferase FtsW</fullName>
        <ecNumber evidence="19">2.4.99.28</ecNumber>
    </recommendedName>
    <alternativeName>
        <fullName evidence="18">Cell division protein FtsW</fullName>
    </alternativeName>
    <alternativeName>
        <fullName evidence="15">Cell wall polymerase</fullName>
    </alternativeName>
    <alternativeName>
        <fullName evidence="14">Peptidoglycan polymerase</fullName>
    </alternativeName>
</protein>
<comment type="similarity">
    <text evidence="16">Belongs to the SEDS family. FtsW subfamily.</text>
</comment>
<dbReference type="Pfam" id="PF01098">
    <property type="entry name" value="FTSW_RODA_SPOVE"/>
    <property type="match status" value="1"/>
</dbReference>
<dbReference type="NCBIfam" id="TIGR02614">
    <property type="entry name" value="ftsW"/>
    <property type="match status" value="1"/>
</dbReference>
<comment type="catalytic activity">
    <reaction evidence="20">
        <text>[GlcNAc-(1-&gt;4)-Mur2Ac(oyl-L-Ala-gamma-D-Glu-L-Lys-D-Ala-D-Ala)](n)-di-trans,octa-cis-undecaprenyl diphosphate + beta-D-GlcNAc-(1-&gt;4)-Mur2Ac(oyl-L-Ala-gamma-D-Glu-L-Lys-D-Ala-D-Ala)-di-trans,octa-cis-undecaprenyl diphosphate = [GlcNAc-(1-&gt;4)-Mur2Ac(oyl-L-Ala-gamma-D-Glu-L-Lys-D-Ala-D-Ala)](n+1)-di-trans,octa-cis-undecaprenyl diphosphate + di-trans,octa-cis-undecaprenyl diphosphate + H(+)</text>
        <dbReference type="Rhea" id="RHEA:23708"/>
        <dbReference type="Rhea" id="RHEA-COMP:9602"/>
        <dbReference type="Rhea" id="RHEA-COMP:9603"/>
        <dbReference type="ChEBI" id="CHEBI:15378"/>
        <dbReference type="ChEBI" id="CHEBI:58405"/>
        <dbReference type="ChEBI" id="CHEBI:60033"/>
        <dbReference type="ChEBI" id="CHEBI:78435"/>
        <dbReference type="EC" id="2.4.99.28"/>
    </reaction>
</comment>
<dbReference type="EC" id="2.4.99.28" evidence="19"/>
<keyword evidence="10 21" id="KW-1133">Transmembrane helix</keyword>
<comment type="subcellular location">
    <subcellularLocation>
        <location evidence="1">Cell membrane</location>
        <topology evidence="1">Multi-pass membrane protein</topology>
    </subcellularLocation>
</comment>
<feature type="transmembrane region" description="Helical" evidence="21">
    <location>
        <begin position="41"/>
        <end position="61"/>
    </location>
</feature>
<keyword evidence="8" id="KW-0133">Cell shape</keyword>
<feature type="transmembrane region" description="Helical" evidence="21">
    <location>
        <begin position="273"/>
        <end position="294"/>
    </location>
</feature>
<feature type="transmembrane region" description="Helical" evidence="21">
    <location>
        <begin position="186"/>
        <end position="206"/>
    </location>
</feature>
<dbReference type="GO" id="GO:0015648">
    <property type="term" value="F:lipid-linked peptidoglycan transporter activity"/>
    <property type="evidence" value="ECO:0007669"/>
    <property type="project" value="TreeGrafter"/>
</dbReference>
<evidence type="ECO:0000313" key="23">
    <source>
        <dbReference type="Proteomes" id="UP000178703"/>
    </source>
</evidence>
<dbReference type="PANTHER" id="PTHR30474:SF2">
    <property type="entry name" value="PEPTIDOGLYCAN GLYCOSYLTRANSFERASE FTSW-RELATED"/>
    <property type="match status" value="1"/>
</dbReference>
<evidence type="ECO:0000256" key="6">
    <source>
        <dbReference type="ARBA" id="ARBA00022679"/>
    </source>
</evidence>
<evidence type="ECO:0000256" key="11">
    <source>
        <dbReference type="ARBA" id="ARBA00023136"/>
    </source>
</evidence>
<dbReference type="EMBL" id="MHMD01000001">
    <property type="protein sequence ID" value="OGZ22343.1"/>
    <property type="molecule type" value="Genomic_DNA"/>
</dbReference>
<comment type="pathway">
    <text evidence="2">Cell wall biogenesis; peptidoglycan biosynthesis.</text>
</comment>
<evidence type="ECO:0000256" key="9">
    <source>
        <dbReference type="ARBA" id="ARBA00022984"/>
    </source>
</evidence>
<evidence type="ECO:0000256" key="4">
    <source>
        <dbReference type="ARBA" id="ARBA00022618"/>
    </source>
</evidence>
<keyword evidence="5" id="KW-0328">Glycosyltransferase</keyword>
<keyword evidence="9" id="KW-0573">Peptidoglycan synthesis</keyword>
<evidence type="ECO:0000256" key="14">
    <source>
        <dbReference type="ARBA" id="ARBA00032370"/>
    </source>
</evidence>
<evidence type="ECO:0000256" key="10">
    <source>
        <dbReference type="ARBA" id="ARBA00022989"/>
    </source>
</evidence>
<reference evidence="22 23" key="1">
    <citation type="journal article" date="2016" name="Nat. Commun.">
        <title>Thousands of microbial genomes shed light on interconnected biogeochemical processes in an aquifer system.</title>
        <authorList>
            <person name="Anantharaman K."/>
            <person name="Brown C.T."/>
            <person name="Hug L.A."/>
            <person name="Sharon I."/>
            <person name="Castelle C.J."/>
            <person name="Probst A.J."/>
            <person name="Thomas B.C."/>
            <person name="Singh A."/>
            <person name="Wilkins M.J."/>
            <person name="Karaoz U."/>
            <person name="Brodie E.L."/>
            <person name="Williams K.H."/>
            <person name="Hubbard S.S."/>
            <person name="Banfield J.F."/>
        </authorList>
    </citation>
    <scope>NUCLEOTIDE SEQUENCE [LARGE SCALE GENOMIC DNA]</scope>
</reference>
<dbReference type="GO" id="GO:0008955">
    <property type="term" value="F:peptidoglycan glycosyltransferase activity"/>
    <property type="evidence" value="ECO:0007669"/>
    <property type="project" value="UniProtKB-EC"/>
</dbReference>
<evidence type="ECO:0000313" key="22">
    <source>
        <dbReference type="EMBL" id="OGZ22343.1"/>
    </source>
</evidence>
<keyword evidence="3" id="KW-1003">Cell membrane</keyword>
<feature type="transmembrane region" description="Helical" evidence="21">
    <location>
        <begin position="138"/>
        <end position="156"/>
    </location>
</feature>
<accession>A0A1G2E8Z6</accession>
<evidence type="ECO:0000256" key="2">
    <source>
        <dbReference type="ARBA" id="ARBA00004752"/>
    </source>
</evidence>
<dbReference type="InterPro" id="IPR013437">
    <property type="entry name" value="FtsW"/>
</dbReference>